<keyword evidence="3" id="KW-1185">Reference proteome</keyword>
<protein>
    <submittedName>
        <fullName evidence="2">Uncharacterized protein</fullName>
    </submittedName>
</protein>
<name>A0A7Z2GAN7_9BURK</name>
<organism evidence="2 3">
    <name type="scientific">Paraburkholderia acidiphila</name>
    <dbReference type="NCBI Taxonomy" id="2571747"/>
    <lineage>
        <taxon>Bacteria</taxon>
        <taxon>Pseudomonadati</taxon>
        <taxon>Pseudomonadota</taxon>
        <taxon>Betaproteobacteria</taxon>
        <taxon>Burkholderiales</taxon>
        <taxon>Burkholderiaceae</taxon>
        <taxon>Paraburkholderia</taxon>
    </lineage>
</organism>
<accession>A0A7Z2GAN7</accession>
<feature type="transmembrane region" description="Helical" evidence="1">
    <location>
        <begin position="64"/>
        <end position="83"/>
    </location>
</feature>
<gene>
    <name evidence="2" type="ORF">FAZ97_25310</name>
</gene>
<sequence>MKLVDFACIVGAIGTYALICLASLCVHIRAMKKAIGSEPFALKGVTRCDARARLREWEAQKKRLLPMAILLALWVIVLSSLSASR</sequence>
<dbReference type="AlphaFoldDB" id="A0A7Z2GAN7"/>
<evidence type="ECO:0000313" key="3">
    <source>
        <dbReference type="Proteomes" id="UP000434209"/>
    </source>
</evidence>
<reference evidence="2 3" key="1">
    <citation type="submission" date="2019-12" db="EMBL/GenBank/DDBJ databases">
        <title>Paraburkholderia acidiphila 7Q-K02 sp. nov and Paraburkholderia acidisoli DHF22 sp. nov., two strains isolated from forest soil.</title>
        <authorList>
            <person name="Gao Z."/>
            <person name="Qiu L."/>
        </authorList>
    </citation>
    <scope>NUCLEOTIDE SEQUENCE [LARGE SCALE GENOMIC DNA]</scope>
    <source>
        <strain evidence="2 3">7Q-K02</strain>
    </source>
</reference>
<keyword evidence="1" id="KW-1133">Transmembrane helix</keyword>
<proteinExistence type="predicted"/>
<dbReference type="RefSeq" id="WP_158761256.1">
    <property type="nucleotide sequence ID" value="NZ_CP046911.1"/>
</dbReference>
<dbReference type="OrthoDB" id="9114308at2"/>
<dbReference type="EMBL" id="CP046911">
    <property type="protein sequence ID" value="QGZ58320.1"/>
    <property type="molecule type" value="Genomic_DNA"/>
</dbReference>
<dbReference type="Proteomes" id="UP000434209">
    <property type="component" value="Chromosome 3"/>
</dbReference>
<keyword evidence="1" id="KW-0812">Transmembrane</keyword>
<evidence type="ECO:0000256" key="1">
    <source>
        <dbReference type="SAM" id="Phobius"/>
    </source>
</evidence>
<keyword evidence="1" id="KW-0472">Membrane</keyword>
<feature type="transmembrane region" description="Helical" evidence="1">
    <location>
        <begin position="6"/>
        <end position="26"/>
    </location>
</feature>
<evidence type="ECO:0000313" key="2">
    <source>
        <dbReference type="EMBL" id="QGZ58320.1"/>
    </source>
</evidence>
<dbReference type="KEGG" id="pacp:FAZ97_25310"/>